<sequence length="446" mass="47581">MPSPQEQAEIEALFVEMVTDRQAVGGSLSVLDEHGITTWTTGVTSVVAPVPVGPETVFRIESHTKLVTTALVLQLCDLGRLGLDDEIRDHLPADCAAPAGLTVRHLLSHQSGLADLPPEANDNLHRPAAELTGHILRAPLLFRPGTQHSYSTTAFIVLGAVIEHVTGMPWETAVQYGVLDPLGMTGACTTTERALARHVGIGHRFDEDSATVVPVTDPCPVGLAATAGMFASTTDLVRLAALYTRRGAVDATQPVFSETSRVQATRAQRPIHAAFAPGMSQGLGWQLATWGGRDLLLHQSFGRGTSGSIAMDVDTGVGYAALVNSEAGEHVCIDLSQAMLDRLYGLTVPGHAEPGPSGDRDIAKYAGTYTHDLYHSYRVEPHGTDGLKLLADNVYHLEEPVQAPAPLRQLDDHRFAYHSGFVVFGGFDGGGSPTTLHVRNRLAARV</sequence>
<evidence type="ECO:0000259" key="1">
    <source>
        <dbReference type="Pfam" id="PF00144"/>
    </source>
</evidence>
<gene>
    <name evidence="2" type="ORF">BJ998_007562</name>
</gene>
<organism evidence="2 3">
    <name type="scientific">Kutzneria kofuensis</name>
    <dbReference type="NCBI Taxonomy" id="103725"/>
    <lineage>
        <taxon>Bacteria</taxon>
        <taxon>Bacillati</taxon>
        <taxon>Actinomycetota</taxon>
        <taxon>Actinomycetes</taxon>
        <taxon>Pseudonocardiales</taxon>
        <taxon>Pseudonocardiaceae</taxon>
        <taxon>Kutzneria</taxon>
    </lineage>
</organism>
<reference evidence="2 3" key="1">
    <citation type="submission" date="2020-08" db="EMBL/GenBank/DDBJ databases">
        <title>Sequencing the genomes of 1000 actinobacteria strains.</title>
        <authorList>
            <person name="Klenk H.-P."/>
        </authorList>
    </citation>
    <scope>NUCLEOTIDE SEQUENCE [LARGE SCALE GENOMIC DNA]</scope>
    <source>
        <strain evidence="2 3">DSM 43851</strain>
    </source>
</reference>
<dbReference type="InterPro" id="IPR001466">
    <property type="entry name" value="Beta-lactam-related"/>
</dbReference>
<accession>A0A7W9KPK3</accession>
<name>A0A7W9KPK3_9PSEU</name>
<comment type="caution">
    <text evidence="2">The sequence shown here is derived from an EMBL/GenBank/DDBJ whole genome shotgun (WGS) entry which is preliminary data.</text>
</comment>
<feature type="domain" description="Beta-lactamase-related" evidence="1">
    <location>
        <begin position="11"/>
        <end position="328"/>
    </location>
</feature>
<evidence type="ECO:0000313" key="3">
    <source>
        <dbReference type="Proteomes" id="UP000585638"/>
    </source>
</evidence>
<proteinExistence type="predicted"/>
<keyword evidence="3" id="KW-1185">Reference proteome</keyword>
<dbReference type="Proteomes" id="UP000585638">
    <property type="component" value="Unassembled WGS sequence"/>
</dbReference>
<protein>
    <submittedName>
        <fullName evidence="2">CubicO group peptidase (Beta-lactamase class C family)</fullName>
    </submittedName>
</protein>
<dbReference type="PANTHER" id="PTHR43283">
    <property type="entry name" value="BETA-LACTAMASE-RELATED"/>
    <property type="match status" value="1"/>
</dbReference>
<dbReference type="SUPFAM" id="SSF56601">
    <property type="entry name" value="beta-lactamase/transpeptidase-like"/>
    <property type="match status" value="1"/>
</dbReference>
<dbReference type="Pfam" id="PF00144">
    <property type="entry name" value="Beta-lactamase"/>
    <property type="match status" value="1"/>
</dbReference>
<dbReference type="Gene3D" id="3.40.710.10">
    <property type="entry name" value="DD-peptidase/beta-lactamase superfamily"/>
    <property type="match status" value="1"/>
</dbReference>
<dbReference type="RefSeq" id="WP_184868033.1">
    <property type="nucleotide sequence ID" value="NZ_BAAAWY010000101.1"/>
</dbReference>
<evidence type="ECO:0000313" key="2">
    <source>
        <dbReference type="EMBL" id="MBB5896366.1"/>
    </source>
</evidence>
<dbReference type="EMBL" id="JACHIR010000001">
    <property type="protein sequence ID" value="MBB5896366.1"/>
    <property type="molecule type" value="Genomic_DNA"/>
</dbReference>
<dbReference type="InterPro" id="IPR050789">
    <property type="entry name" value="Diverse_Enzym_Activities"/>
</dbReference>
<dbReference type="AlphaFoldDB" id="A0A7W9KPK3"/>
<dbReference type="InterPro" id="IPR012338">
    <property type="entry name" value="Beta-lactam/transpept-like"/>
</dbReference>